<dbReference type="InterPro" id="IPR008567">
    <property type="entry name" value="BKACE"/>
</dbReference>
<comment type="caution">
    <text evidence="1">The sequence shown here is derived from an EMBL/GenBank/DDBJ whole genome shotgun (WGS) entry which is preliminary data.</text>
</comment>
<dbReference type="GO" id="GO:0043720">
    <property type="term" value="F:3-keto-5-aminohexanoate cleavage activity"/>
    <property type="evidence" value="ECO:0007669"/>
    <property type="project" value="InterPro"/>
</dbReference>
<dbReference type="EMBL" id="RBXT01000001">
    <property type="protein sequence ID" value="RKT78894.1"/>
    <property type="molecule type" value="Genomic_DNA"/>
</dbReference>
<dbReference type="Pfam" id="PF05853">
    <property type="entry name" value="BKACE"/>
    <property type="match status" value="1"/>
</dbReference>
<dbReference type="InterPro" id="IPR013785">
    <property type="entry name" value="Aldolase_TIM"/>
</dbReference>
<protein>
    <submittedName>
        <fullName evidence="1">Uncharacterized protein (DUF849 family)</fullName>
    </submittedName>
</protein>
<evidence type="ECO:0000313" key="1">
    <source>
        <dbReference type="EMBL" id="RKT78894.1"/>
    </source>
</evidence>
<sequence>MIKACLNGSRTKGEHPRVPVNPAELAAAAAGAVEAGAFMVHVHPRDDWGAETLDTRHIVSACLAIRRRLPDVRISVSTRDGIVENARAKAAHIAEWPTADKGGPDCASVNWHEEGAAEVAEALRDSGIGVEAGIWTPYAASRFVATNWPFEVERVLVELMPGVSPGSDGRWAADRVLAALGMRTAPLVVHGERHWAWPVLRWAQAAGHDVRIGLEDTLLLPTGREAHDNAALVTEALRTEGGTPSQWPPP</sequence>
<dbReference type="OrthoDB" id="3424160at2"/>
<dbReference type="PANTHER" id="PTHR37418:SF1">
    <property type="entry name" value="3-KETO-5-AMINOHEXANOATE CLEAVAGE PROTEIN"/>
    <property type="match status" value="1"/>
</dbReference>
<organism evidence="1 2">
    <name type="scientific">Terracoccus luteus</name>
    <dbReference type="NCBI Taxonomy" id="53356"/>
    <lineage>
        <taxon>Bacteria</taxon>
        <taxon>Bacillati</taxon>
        <taxon>Actinomycetota</taxon>
        <taxon>Actinomycetes</taxon>
        <taxon>Micrococcales</taxon>
        <taxon>Intrasporangiaceae</taxon>
        <taxon>Terracoccus</taxon>
    </lineage>
</organism>
<evidence type="ECO:0000313" key="2">
    <source>
        <dbReference type="Proteomes" id="UP000278440"/>
    </source>
</evidence>
<dbReference type="Proteomes" id="UP000278440">
    <property type="component" value="Unassembled WGS sequence"/>
</dbReference>
<dbReference type="RefSeq" id="WP_121033407.1">
    <property type="nucleotide sequence ID" value="NZ_RBXT01000001.1"/>
</dbReference>
<name>A0A495Y174_9MICO</name>
<proteinExistence type="predicted"/>
<reference evidence="1 2" key="1">
    <citation type="submission" date="2018-10" db="EMBL/GenBank/DDBJ databases">
        <title>Sequencing the genomes of 1000 actinobacteria strains.</title>
        <authorList>
            <person name="Klenk H.-P."/>
        </authorList>
    </citation>
    <scope>NUCLEOTIDE SEQUENCE [LARGE SCALE GENOMIC DNA]</scope>
    <source>
        <strain evidence="1 2">DSM 44267</strain>
    </source>
</reference>
<gene>
    <name evidence="1" type="ORF">DFJ68_2348</name>
</gene>
<dbReference type="Gene3D" id="3.20.20.70">
    <property type="entry name" value="Aldolase class I"/>
    <property type="match status" value="1"/>
</dbReference>
<keyword evidence="2" id="KW-1185">Reference proteome</keyword>
<accession>A0A495Y174</accession>
<dbReference type="AlphaFoldDB" id="A0A495Y174"/>
<dbReference type="PANTHER" id="PTHR37418">
    <property type="entry name" value="3-KETO-5-AMINOHEXANOATE CLEAVAGE ENZYME-RELATED"/>
    <property type="match status" value="1"/>
</dbReference>